<dbReference type="PANTHER" id="PTHR31721:SF3">
    <property type="entry name" value="EXPRESSED PROTEIN"/>
    <property type="match status" value="1"/>
</dbReference>
<comment type="caution">
    <text evidence="2">The sequence shown here is derived from an EMBL/GenBank/DDBJ whole genome shotgun (WGS) entry which is preliminary data.</text>
</comment>
<keyword evidence="1" id="KW-0472">Membrane</keyword>
<organism evidence="2 3">
    <name type="scientific">Trema orientale</name>
    <name type="common">Charcoal tree</name>
    <name type="synonym">Celtis orientalis</name>
    <dbReference type="NCBI Taxonomy" id="63057"/>
    <lineage>
        <taxon>Eukaryota</taxon>
        <taxon>Viridiplantae</taxon>
        <taxon>Streptophyta</taxon>
        <taxon>Embryophyta</taxon>
        <taxon>Tracheophyta</taxon>
        <taxon>Spermatophyta</taxon>
        <taxon>Magnoliopsida</taxon>
        <taxon>eudicotyledons</taxon>
        <taxon>Gunneridae</taxon>
        <taxon>Pentapetalae</taxon>
        <taxon>rosids</taxon>
        <taxon>fabids</taxon>
        <taxon>Rosales</taxon>
        <taxon>Cannabaceae</taxon>
        <taxon>Trema</taxon>
    </lineage>
</organism>
<sequence>MAATRLLHASNHPEFTSVLGSDSLSSSSSGIRCLAAKGGGGFNKGDSAYQKKSWVVKNGNGDEMKKLQMGSTTNTTHHEKVKPSMAAAAAASGSLVLITPEPYQRINNIDGSAILDLVSSVSSNVNNALLLLFTEGSKRTASKQKIQMFIERAIIDCRFFTLFAVAGSLLASVLCFIEGCFIVAESYVQYYFHSLSHKADQGHVMHLLIEAIDTFLVGTAMLIFGFGVYTMFVGSKSVKEKGPWLAGSNLFGLFYMKGLPTWVETQSVSQAKSKLGHAVMMLLQVGVLEKFRSVPMVTGADLACFAGTVLISSACIFLLSKLYVQDT</sequence>
<gene>
    <name evidence="2" type="ORF">TorRG33x02_162280</name>
</gene>
<feature type="transmembrane region" description="Helical" evidence="1">
    <location>
        <begin position="159"/>
        <end position="184"/>
    </location>
</feature>
<evidence type="ECO:0000313" key="2">
    <source>
        <dbReference type="EMBL" id="PON88026.1"/>
    </source>
</evidence>
<keyword evidence="1" id="KW-1133">Transmembrane helix</keyword>
<evidence type="ECO:0000256" key="1">
    <source>
        <dbReference type="SAM" id="Phobius"/>
    </source>
</evidence>
<dbReference type="EMBL" id="JXTC01000110">
    <property type="protein sequence ID" value="PON88026.1"/>
    <property type="molecule type" value="Genomic_DNA"/>
</dbReference>
<dbReference type="Pfam" id="PF03350">
    <property type="entry name" value="UPF0114"/>
    <property type="match status" value="1"/>
</dbReference>
<dbReference type="PANTHER" id="PTHR31721">
    <property type="entry name" value="OS06G0710300 PROTEIN"/>
    <property type="match status" value="1"/>
</dbReference>
<name>A0A2P5ER73_TREOI</name>
<evidence type="ECO:0000313" key="3">
    <source>
        <dbReference type="Proteomes" id="UP000237000"/>
    </source>
</evidence>
<dbReference type="InParanoid" id="A0A2P5ER73"/>
<protein>
    <submittedName>
        <fullName evidence="2">Uncharacterized protein</fullName>
    </submittedName>
</protein>
<reference evidence="3" key="1">
    <citation type="submission" date="2016-06" db="EMBL/GenBank/DDBJ databases">
        <title>Parallel loss of symbiosis genes in relatives of nitrogen-fixing non-legume Parasponia.</title>
        <authorList>
            <person name="Van Velzen R."/>
            <person name="Holmer R."/>
            <person name="Bu F."/>
            <person name="Rutten L."/>
            <person name="Van Zeijl A."/>
            <person name="Liu W."/>
            <person name="Santuari L."/>
            <person name="Cao Q."/>
            <person name="Sharma T."/>
            <person name="Shen D."/>
            <person name="Roswanjaya Y."/>
            <person name="Wardhani T."/>
            <person name="Kalhor M.S."/>
            <person name="Jansen J."/>
            <person name="Van den Hoogen J."/>
            <person name="Gungor B."/>
            <person name="Hartog M."/>
            <person name="Hontelez J."/>
            <person name="Verver J."/>
            <person name="Yang W.-C."/>
            <person name="Schijlen E."/>
            <person name="Repin R."/>
            <person name="Schilthuizen M."/>
            <person name="Schranz E."/>
            <person name="Heidstra R."/>
            <person name="Miyata K."/>
            <person name="Fedorova E."/>
            <person name="Kohlen W."/>
            <person name="Bisseling T."/>
            <person name="Smit S."/>
            <person name="Geurts R."/>
        </authorList>
    </citation>
    <scope>NUCLEOTIDE SEQUENCE [LARGE SCALE GENOMIC DNA]</scope>
    <source>
        <strain evidence="3">cv. RG33-2</strain>
    </source>
</reference>
<proteinExistence type="predicted"/>
<feature type="transmembrane region" description="Helical" evidence="1">
    <location>
        <begin position="204"/>
        <end position="232"/>
    </location>
</feature>
<feature type="transmembrane region" description="Helical" evidence="1">
    <location>
        <begin position="303"/>
        <end position="324"/>
    </location>
</feature>
<keyword evidence="1" id="KW-0812">Transmembrane</keyword>
<accession>A0A2P5ER73</accession>
<dbReference type="AlphaFoldDB" id="A0A2P5ER73"/>
<dbReference type="Proteomes" id="UP000237000">
    <property type="component" value="Unassembled WGS sequence"/>
</dbReference>
<dbReference type="InterPro" id="IPR005134">
    <property type="entry name" value="UPF0114"/>
</dbReference>
<dbReference type="OrthoDB" id="1912077at2759"/>
<keyword evidence="3" id="KW-1185">Reference proteome</keyword>